<dbReference type="PRINTS" id="PR01374">
    <property type="entry name" value="TONBPROTEIN"/>
</dbReference>
<evidence type="ECO:0000256" key="1">
    <source>
        <dbReference type="ARBA" id="ARBA00004383"/>
    </source>
</evidence>
<dbReference type="Proteomes" id="UP000619743">
    <property type="component" value="Unassembled WGS sequence"/>
</dbReference>
<accession>A0A8J2XRC7</accession>
<dbReference type="FunFam" id="3.30.1150.10:FF:000006">
    <property type="entry name" value="Protein TonB"/>
    <property type="match status" value="1"/>
</dbReference>
<comment type="caution">
    <text evidence="13">The sequence shown here is derived from an EMBL/GenBank/DDBJ whole genome shotgun (WGS) entry which is preliminary data.</text>
</comment>
<evidence type="ECO:0000256" key="5">
    <source>
        <dbReference type="ARBA" id="ARBA00022519"/>
    </source>
</evidence>
<dbReference type="GO" id="GO:0015891">
    <property type="term" value="P:siderophore transport"/>
    <property type="evidence" value="ECO:0007669"/>
    <property type="project" value="InterPro"/>
</dbReference>
<dbReference type="Pfam" id="PF03544">
    <property type="entry name" value="TonB_C"/>
    <property type="match status" value="1"/>
</dbReference>
<keyword evidence="6 10" id="KW-0812">Transmembrane</keyword>
<evidence type="ECO:0000259" key="12">
    <source>
        <dbReference type="PROSITE" id="PS52015"/>
    </source>
</evidence>
<keyword evidence="9 10" id="KW-0472">Membrane</keyword>
<evidence type="ECO:0000256" key="9">
    <source>
        <dbReference type="ARBA" id="ARBA00023136"/>
    </source>
</evidence>
<comment type="subcellular location">
    <subcellularLocation>
        <location evidence="1 10">Cell inner membrane</location>
        <topology evidence="1 10">Single-pass membrane protein</topology>
        <orientation evidence="1 10">Periplasmic side</orientation>
    </subcellularLocation>
</comment>
<sequence>MFRLAISLVLGGLVTFGLFVFMSYLVDNNERPEYTPQPTPVIDPVSKPKVTKPNEKQMPPEVKPVTPPPEFAHPIDPTDSTPTLAINAPQLPQVSINNGGIPAPSAPSDGDARPIVRVEPKYPIKQATAGITGYVIMQFSILADGSTGDIEVIESQPKRAFERAAMRALKKWKYRPKLVDGKSVIQQGLKVRLDFDLNQ</sequence>
<evidence type="ECO:0000256" key="3">
    <source>
        <dbReference type="ARBA" id="ARBA00022448"/>
    </source>
</evidence>
<evidence type="ECO:0000256" key="4">
    <source>
        <dbReference type="ARBA" id="ARBA00022475"/>
    </source>
</evidence>
<dbReference type="GO" id="GO:0015031">
    <property type="term" value="P:protein transport"/>
    <property type="evidence" value="ECO:0007669"/>
    <property type="project" value="UniProtKB-UniRule"/>
</dbReference>
<gene>
    <name evidence="13" type="primary">tonB2</name>
    <name evidence="13" type="ORF">GCM10011369_30580</name>
</gene>
<dbReference type="GO" id="GO:0005886">
    <property type="term" value="C:plasma membrane"/>
    <property type="evidence" value="ECO:0007669"/>
    <property type="project" value="UniProtKB-SubCell"/>
</dbReference>
<evidence type="ECO:0000256" key="10">
    <source>
        <dbReference type="RuleBase" id="RU362123"/>
    </source>
</evidence>
<evidence type="ECO:0000313" key="14">
    <source>
        <dbReference type="Proteomes" id="UP000619743"/>
    </source>
</evidence>
<dbReference type="SUPFAM" id="SSF74653">
    <property type="entry name" value="TolA/TonB C-terminal domain"/>
    <property type="match status" value="1"/>
</dbReference>
<comment type="similarity">
    <text evidence="2 10">Belongs to the TonB family.</text>
</comment>
<feature type="region of interest" description="Disordered" evidence="11">
    <location>
        <begin position="33"/>
        <end position="66"/>
    </location>
</feature>
<name>A0A8J2XRC7_9GAMM</name>
<dbReference type="GO" id="GO:0055085">
    <property type="term" value="P:transmembrane transport"/>
    <property type="evidence" value="ECO:0007669"/>
    <property type="project" value="InterPro"/>
</dbReference>
<feature type="domain" description="TonB C-terminal" evidence="12">
    <location>
        <begin position="107"/>
        <end position="199"/>
    </location>
</feature>
<feature type="transmembrane region" description="Helical" evidence="10">
    <location>
        <begin position="6"/>
        <end position="26"/>
    </location>
</feature>
<evidence type="ECO:0000256" key="2">
    <source>
        <dbReference type="ARBA" id="ARBA00006555"/>
    </source>
</evidence>
<evidence type="ECO:0000256" key="7">
    <source>
        <dbReference type="ARBA" id="ARBA00022927"/>
    </source>
</evidence>
<dbReference type="Gene3D" id="3.30.1150.10">
    <property type="match status" value="1"/>
</dbReference>
<evidence type="ECO:0000313" key="13">
    <source>
        <dbReference type="EMBL" id="GGA86404.1"/>
    </source>
</evidence>
<dbReference type="EMBL" id="BMDX01000020">
    <property type="protein sequence ID" value="GGA86404.1"/>
    <property type="molecule type" value="Genomic_DNA"/>
</dbReference>
<evidence type="ECO:0000256" key="6">
    <source>
        <dbReference type="ARBA" id="ARBA00022692"/>
    </source>
</evidence>
<dbReference type="InterPro" id="IPR051045">
    <property type="entry name" value="TonB-dependent_transducer"/>
</dbReference>
<keyword evidence="8 10" id="KW-1133">Transmembrane helix</keyword>
<keyword evidence="7 10" id="KW-0653">Protein transport</keyword>
<dbReference type="AlphaFoldDB" id="A0A8J2XRC7"/>
<dbReference type="PANTHER" id="PTHR33446:SF14">
    <property type="entry name" value="PROTEIN TONB"/>
    <property type="match status" value="1"/>
</dbReference>
<dbReference type="PANTHER" id="PTHR33446">
    <property type="entry name" value="PROTEIN TONB-RELATED"/>
    <property type="match status" value="1"/>
</dbReference>
<protein>
    <recommendedName>
        <fullName evidence="10">Protein TonB</fullName>
    </recommendedName>
</protein>
<keyword evidence="3 10" id="KW-0813">Transport</keyword>
<organism evidence="13 14">
    <name type="scientific">Neiella marina</name>
    <dbReference type="NCBI Taxonomy" id="508461"/>
    <lineage>
        <taxon>Bacteria</taxon>
        <taxon>Pseudomonadati</taxon>
        <taxon>Pseudomonadota</taxon>
        <taxon>Gammaproteobacteria</taxon>
        <taxon>Alteromonadales</taxon>
        <taxon>Echinimonadaceae</taxon>
        <taxon>Neiella</taxon>
    </lineage>
</organism>
<evidence type="ECO:0000256" key="11">
    <source>
        <dbReference type="SAM" id="MobiDB-lite"/>
    </source>
</evidence>
<evidence type="ECO:0000256" key="8">
    <source>
        <dbReference type="ARBA" id="ARBA00022989"/>
    </source>
</evidence>
<keyword evidence="14" id="KW-1185">Reference proteome</keyword>
<dbReference type="NCBIfam" id="TIGR01352">
    <property type="entry name" value="tonB_Cterm"/>
    <property type="match status" value="1"/>
</dbReference>
<dbReference type="InterPro" id="IPR037682">
    <property type="entry name" value="TonB_C"/>
</dbReference>
<keyword evidence="5 10" id="KW-0997">Cell inner membrane</keyword>
<dbReference type="PROSITE" id="PS52015">
    <property type="entry name" value="TONB_CTD"/>
    <property type="match status" value="1"/>
</dbReference>
<comment type="function">
    <text evidence="10">Interacts with outer membrane receptor proteins that carry out high-affinity binding and energy dependent uptake into the periplasmic space of specific substrates. It could act to transduce energy from the cytoplasmic membrane to specific energy-requiring processes in the outer membrane, resulting in the release into the periplasm of ligands bound by these outer membrane proteins.</text>
</comment>
<dbReference type="GO" id="GO:0030288">
    <property type="term" value="C:outer membrane-bounded periplasmic space"/>
    <property type="evidence" value="ECO:0007669"/>
    <property type="project" value="InterPro"/>
</dbReference>
<dbReference type="InterPro" id="IPR006260">
    <property type="entry name" value="TonB/TolA_C"/>
</dbReference>
<proteinExistence type="inferred from homology"/>
<reference evidence="14" key="1">
    <citation type="journal article" date="2019" name="Int. J. Syst. Evol. Microbiol.">
        <title>The Global Catalogue of Microorganisms (GCM) 10K type strain sequencing project: providing services to taxonomists for standard genome sequencing and annotation.</title>
        <authorList>
            <consortium name="The Broad Institute Genomics Platform"/>
            <consortium name="The Broad Institute Genome Sequencing Center for Infectious Disease"/>
            <person name="Wu L."/>
            <person name="Ma J."/>
        </authorList>
    </citation>
    <scope>NUCLEOTIDE SEQUENCE [LARGE SCALE GENOMIC DNA]</scope>
    <source>
        <strain evidence="14">CGMCC 1.10130</strain>
    </source>
</reference>
<keyword evidence="4 10" id="KW-1003">Cell membrane</keyword>
<dbReference type="GO" id="GO:0031992">
    <property type="term" value="F:energy transducer activity"/>
    <property type="evidence" value="ECO:0007669"/>
    <property type="project" value="InterPro"/>
</dbReference>
<dbReference type="InterPro" id="IPR003538">
    <property type="entry name" value="TonB"/>
</dbReference>
<keyword evidence="10" id="KW-0735">Signal-anchor</keyword>